<dbReference type="AlphaFoldDB" id="A0AA52HBQ6"/>
<dbReference type="Proteomes" id="UP001268683">
    <property type="component" value="Chromosome"/>
</dbReference>
<dbReference type="EMBL" id="CP123872">
    <property type="protein sequence ID" value="WND03893.1"/>
    <property type="molecule type" value="Genomic_DNA"/>
</dbReference>
<protein>
    <submittedName>
        <fullName evidence="1">Transporter substrate-binding domain-containing protein</fullName>
    </submittedName>
</protein>
<dbReference type="RefSeq" id="WP_310799758.1">
    <property type="nucleotide sequence ID" value="NZ_CP123872.1"/>
</dbReference>
<proteinExistence type="predicted"/>
<dbReference type="SUPFAM" id="SSF53850">
    <property type="entry name" value="Periplasmic binding protein-like II"/>
    <property type="match status" value="1"/>
</dbReference>
<evidence type="ECO:0000313" key="2">
    <source>
        <dbReference type="Proteomes" id="UP001268683"/>
    </source>
</evidence>
<organism evidence="1 2">
    <name type="scientific">Temperatibacter marinus</name>
    <dbReference type="NCBI Taxonomy" id="1456591"/>
    <lineage>
        <taxon>Bacteria</taxon>
        <taxon>Pseudomonadati</taxon>
        <taxon>Pseudomonadota</taxon>
        <taxon>Alphaproteobacteria</taxon>
        <taxon>Kordiimonadales</taxon>
        <taxon>Temperatibacteraceae</taxon>
        <taxon>Temperatibacter</taxon>
    </lineage>
</organism>
<reference evidence="1" key="1">
    <citation type="submission" date="2023-04" db="EMBL/GenBank/DDBJ databases">
        <title>Complete genome sequence of Temperatibacter marinus.</title>
        <authorList>
            <person name="Rong J.-C."/>
            <person name="Yi M.-L."/>
            <person name="Zhao Q."/>
        </authorList>
    </citation>
    <scope>NUCLEOTIDE SEQUENCE</scope>
    <source>
        <strain evidence="1">NBRC 110045</strain>
    </source>
</reference>
<accession>A0AA52HBQ6</accession>
<dbReference type="Gene3D" id="3.40.190.10">
    <property type="entry name" value="Periplasmic binding protein-like II"/>
    <property type="match status" value="2"/>
</dbReference>
<evidence type="ECO:0000313" key="1">
    <source>
        <dbReference type="EMBL" id="WND03893.1"/>
    </source>
</evidence>
<gene>
    <name evidence="1" type="ORF">QGN29_05845</name>
</gene>
<dbReference type="KEGG" id="tmk:QGN29_05845"/>
<sequence length="257" mass="28986">MAFRIGIGLIFFCLISFSLMGKASERKPVSDQNPLIVILTDGLPFASLKKSQGIFVEMFAEIQNELDIPIQVVTLPWKRGLKQLAQAKHPTVLINLVRTVKREKHYDWLSPLIVSYSQFASLGPEKLTPDLAKKKQRALVKKGTIYEAYLRQEGYENIMALNASVCQLSAMVEYGRGDFVFSGHGLLTSCLEEAKLDRLVLSDKVHAITTYMVSKWSLTSDQRTKLTNAVQAYVKTDAFKNLLIKYNYSSKNKADEQ</sequence>
<keyword evidence="2" id="KW-1185">Reference proteome</keyword>
<name>A0AA52HBQ6_9PROT</name>